<dbReference type="PANTHER" id="PTHR22980">
    <property type="entry name" value="CORTISTATIN"/>
    <property type="match status" value="1"/>
</dbReference>
<dbReference type="eggNOG" id="ENOG502S62X">
    <property type="taxonomic scope" value="Eukaryota"/>
</dbReference>
<evidence type="ECO:0000256" key="2">
    <source>
        <dbReference type="ARBA" id="ARBA00016400"/>
    </source>
</evidence>
<dbReference type="GO" id="GO:0000712">
    <property type="term" value="P:resolution of meiotic recombination intermediates"/>
    <property type="evidence" value="ECO:0000318"/>
    <property type="project" value="GO_Central"/>
</dbReference>
<dbReference type="CTD" id="6754556"/>
<dbReference type="KEGG" id="tad:TRIADDRAFT_57398"/>
<organism evidence="7 8">
    <name type="scientific">Trichoplax adhaerens</name>
    <name type="common">Trichoplax reptans</name>
    <dbReference type="NCBI Taxonomy" id="10228"/>
    <lineage>
        <taxon>Eukaryota</taxon>
        <taxon>Metazoa</taxon>
        <taxon>Placozoa</taxon>
        <taxon>Uniplacotomia</taxon>
        <taxon>Trichoplacea</taxon>
        <taxon>Trichoplacidae</taxon>
        <taxon>Trichoplax</taxon>
    </lineage>
</organism>
<keyword evidence="5" id="KW-0234">DNA repair</keyword>
<dbReference type="FunFam" id="1.10.20.10:FF:000156">
    <property type="entry name" value="Centromere protein S"/>
    <property type="match status" value="1"/>
</dbReference>
<sequence length="128" mass="14483">MANDEEVADSLISQQRLKAALHYAVGKKCEEIGEELQVEFSKQMIFALTECTFKQSEVIATDLEAFARHAKRTTINGDDVKLLVRRNKNVGDCIKDLSDKLAKLHSRQKMKNKRPRKDAASTDSIMET</sequence>
<dbReference type="GO" id="GO:0003677">
    <property type="term" value="F:DNA binding"/>
    <property type="evidence" value="ECO:0007669"/>
    <property type="project" value="UniProtKB-KW"/>
</dbReference>
<keyword evidence="4" id="KW-0238">DNA-binding</keyword>
<dbReference type="STRING" id="10228.B3RZC1"/>
<dbReference type="InterPro" id="IPR009072">
    <property type="entry name" value="Histone-fold"/>
</dbReference>
<keyword evidence="3" id="KW-0227">DNA damage</keyword>
<dbReference type="Pfam" id="PF15630">
    <property type="entry name" value="CENP-S"/>
    <property type="match status" value="1"/>
</dbReference>
<dbReference type="RefSeq" id="XP_002113343.1">
    <property type="nucleotide sequence ID" value="XM_002113307.1"/>
</dbReference>
<dbReference type="GO" id="GO:0031297">
    <property type="term" value="P:replication fork processing"/>
    <property type="evidence" value="ECO:0000318"/>
    <property type="project" value="GO_Central"/>
</dbReference>
<dbReference type="Gene3D" id="1.10.20.10">
    <property type="entry name" value="Histone, subunit A"/>
    <property type="match status" value="1"/>
</dbReference>
<dbReference type="PANTHER" id="PTHR22980:SF0">
    <property type="entry name" value="CENTROMERE PROTEIN S"/>
    <property type="match status" value="1"/>
</dbReference>
<keyword evidence="8" id="KW-1185">Reference proteome</keyword>
<dbReference type="PhylomeDB" id="B3RZC1"/>
<dbReference type="GeneID" id="6754556"/>
<dbReference type="Proteomes" id="UP000009022">
    <property type="component" value="Unassembled WGS sequence"/>
</dbReference>
<dbReference type="EMBL" id="DS985246">
    <property type="protein sequence ID" value="EDV23817.1"/>
    <property type="molecule type" value="Genomic_DNA"/>
</dbReference>
<name>B3RZC1_TRIAD</name>
<dbReference type="SUPFAM" id="SSF47113">
    <property type="entry name" value="Histone-fold"/>
    <property type="match status" value="1"/>
</dbReference>
<evidence type="ECO:0000256" key="5">
    <source>
        <dbReference type="ARBA" id="ARBA00023204"/>
    </source>
</evidence>
<dbReference type="InterPro" id="IPR029003">
    <property type="entry name" value="CENP-S/Mhf1"/>
</dbReference>
<evidence type="ECO:0000256" key="1">
    <source>
        <dbReference type="ARBA" id="ARBA00006612"/>
    </source>
</evidence>
<dbReference type="GO" id="GO:0003682">
    <property type="term" value="F:chromatin binding"/>
    <property type="evidence" value="ECO:0000318"/>
    <property type="project" value="GO_Central"/>
</dbReference>
<protein>
    <recommendedName>
        <fullName evidence="2">Centromere protein S</fullName>
    </recommendedName>
</protein>
<evidence type="ECO:0000256" key="4">
    <source>
        <dbReference type="ARBA" id="ARBA00023125"/>
    </source>
</evidence>
<evidence type="ECO:0000256" key="3">
    <source>
        <dbReference type="ARBA" id="ARBA00022763"/>
    </source>
</evidence>
<dbReference type="CDD" id="cd22919">
    <property type="entry name" value="HFD_CENP-S"/>
    <property type="match status" value="1"/>
</dbReference>
<feature type="compositionally biased region" description="Basic residues" evidence="6">
    <location>
        <begin position="104"/>
        <end position="116"/>
    </location>
</feature>
<accession>B3RZC1</accession>
<feature type="region of interest" description="Disordered" evidence="6">
    <location>
        <begin position="104"/>
        <end position="128"/>
    </location>
</feature>
<dbReference type="OrthoDB" id="1872155at2759"/>
<dbReference type="GO" id="GO:0046982">
    <property type="term" value="F:protein heterodimerization activity"/>
    <property type="evidence" value="ECO:0007669"/>
    <property type="project" value="InterPro"/>
</dbReference>
<evidence type="ECO:0000313" key="8">
    <source>
        <dbReference type="Proteomes" id="UP000009022"/>
    </source>
</evidence>
<dbReference type="OMA" id="WTQIENV"/>
<proteinExistence type="inferred from homology"/>
<gene>
    <name evidence="7" type="ORF">TRIADDRAFT_57398</name>
</gene>
<dbReference type="InParanoid" id="B3RZC1"/>
<dbReference type="HOGENOM" id="CLU_100369_0_0_1"/>
<reference evidence="7 8" key="1">
    <citation type="journal article" date="2008" name="Nature">
        <title>The Trichoplax genome and the nature of placozoans.</title>
        <authorList>
            <person name="Srivastava M."/>
            <person name="Begovic E."/>
            <person name="Chapman J."/>
            <person name="Putnam N.H."/>
            <person name="Hellsten U."/>
            <person name="Kawashima T."/>
            <person name="Kuo A."/>
            <person name="Mitros T."/>
            <person name="Salamov A."/>
            <person name="Carpenter M.L."/>
            <person name="Signorovitch A.Y."/>
            <person name="Moreno M.A."/>
            <person name="Kamm K."/>
            <person name="Grimwood J."/>
            <person name="Schmutz J."/>
            <person name="Shapiro H."/>
            <person name="Grigoriev I.V."/>
            <person name="Buss L.W."/>
            <person name="Schierwater B."/>
            <person name="Dellaporta S.L."/>
            <person name="Rokhsar D.S."/>
        </authorList>
    </citation>
    <scope>NUCLEOTIDE SEQUENCE [LARGE SCALE GENOMIC DNA]</scope>
    <source>
        <strain evidence="7 8">Grell-BS-1999</strain>
    </source>
</reference>
<dbReference type="AlphaFoldDB" id="B3RZC1"/>
<dbReference type="GO" id="GO:0071821">
    <property type="term" value="C:FANCM-MHF complex"/>
    <property type="evidence" value="ECO:0000318"/>
    <property type="project" value="GO_Central"/>
</dbReference>
<evidence type="ECO:0000256" key="6">
    <source>
        <dbReference type="SAM" id="MobiDB-lite"/>
    </source>
</evidence>
<dbReference type="GO" id="GO:0006281">
    <property type="term" value="P:DNA repair"/>
    <property type="evidence" value="ECO:0007669"/>
    <property type="project" value="UniProtKB-KW"/>
</dbReference>
<evidence type="ECO:0000313" key="7">
    <source>
        <dbReference type="EMBL" id="EDV23817.1"/>
    </source>
</evidence>
<comment type="similarity">
    <text evidence="1">Belongs to the TAF9 family. CENP-S/MHF1 subfamily.</text>
</comment>